<evidence type="ECO:0000313" key="13">
    <source>
        <dbReference type="Proteomes" id="UP001604336"/>
    </source>
</evidence>
<comment type="similarity">
    <text evidence="2 11">Belongs to the mitochondrial carrier (TC 2.A.29) family.</text>
</comment>
<dbReference type="InterPro" id="IPR045315">
    <property type="entry name" value="Mtm1-like"/>
</dbReference>
<keyword evidence="6" id="KW-0999">Mitochondrion inner membrane</keyword>
<dbReference type="PANTHER" id="PTHR45760">
    <property type="entry name" value="FI19922P1-RELATED"/>
    <property type="match status" value="1"/>
</dbReference>
<keyword evidence="5" id="KW-0677">Repeat</keyword>
<evidence type="ECO:0000256" key="1">
    <source>
        <dbReference type="ARBA" id="ARBA00004448"/>
    </source>
</evidence>
<gene>
    <name evidence="12" type="ORF">Adt_22766</name>
</gene>
<evidence type="ECO:0000256" key="7">
    <source>
        <dbReference type="ARBA" id="ARBA00022989"/>
    </source>
</evidence>
<dbReference type="Gene3D" id="1.50.40.10">
    <property type="entry name" value="Mitochondrial carrier domain"/>
    <property type="match status" value="2"/>
</dbReference>
<dbReference type="Proteomes" id="UP001604336">
    <property type="component" value="Unassembled WGS sequence"/>
</dbReference>
<evidence type="ECO:0000256" key="8">
    <source>
        <dbReference type="ARBA" id="ARBA00023128"/>
    </source>
</evidence>
<evidence type="ECO:0000313" key="12">
    <source>
        <dbReference type="EMBL" id="KAL2497216.1"/>
    </source>
</evidence>
<dbReference type="InterPro" id="IPR018108">
    <property type="entry name" value="MCP_transmembrane"/>
</dbReference>
<sequence length="465" mass="50774">MIDPFFLFVPAVVVESGRLAQLESVVQRFAELTIAHKGEVKVIVNICDYPMVESHRGEALQLAEISPKSVNPAGQHCFFSSPTATAKFDGRLGEFGSSDQPTAKCHQTTDLLAPILRCYSSTHRPQTADSIRRNQDHAFLRAPKLYDLEGRLNLNASKQSLFPISECGILVNNQTVATSSASGMPFLQMDELLKRNTFATHAVAAAGSVALSTAMSYPLDTLKVLMQVGSGSRKQLSMAQVLDRVRAISGYSGLYSGIAFYKDGREDNYVHVSEALMAGLVAGSVESLESGRPPPVSNVRRPSDVITLEGWGALWRGLRPGLVRDSIFGGIFFSSWQFLHRAMQEWKAVGMDPMPRFDEEIGPLSPVAVSLVAGVSGSIAAAASHSFDTAKSRSQCVVLPKFVSMERKFLKWNRPGKRFERLVGIHPADRNLLMNGVWLRMARSGLASFVVVGSYFLAVDHLVAQ</sequence>
<evidence type="ECO:0000256" key="2">
    <source>
        <dbReference type="ARBA" id="ARBA00006375"/>
    </source>
</evidence>
<dbReference type="Pfam" id="PF00153">
    <property type="entry name" value="Mito_carr"/>
    <property type="match status" value="1"/>
</dbReference>
<protein>
    <submittedName>
        <fullName evidence="12">Mitochondrial substrate carrier family protein</fullName>
    </submittedName>
</protein>
<dbReference type="GO" id="GO:0005743">
    <property type="term" value="C:mitochondrial inner membrane"/>
    <property type="evidence" value="ECO:0007669"/>
    <property type="project" value="UniProtKB-SubCell"/>
</dbReference>
<dbReference type="EMBL" id="JBFOLK010000007">
    <property type="protein sequence ID" value="KAL2497216.1"/>
    <property type="molecule type" value="Genomic_DNA"/>
</dbReference>
<reference evidence="13" key="1">
    <citation type="submission" date="2024-07" db="EMBL/GenBank/DDBJ databases">
        <title>Two chromosome-level genome assemblies of Korean endemic species Abeliophyllum distichum and Forsythia ovata (Oleaceae).</title>
        <authorList>
            <person name="Jang H."/>
        </authorList>
    </citation>
    <scope>NUCLEOTIDE SEQUENCE [LARGE SCALE GENOMIC DNA]</scope>
</reference>
<dbReference type="PANTHER" id="PTHR45760:SF2">
    <property type="entry name" value="FI19922P1-RELATED"/>
    <property type="match status" value="1"/>
</dbReference>
<evidence type="ECO:0000256" key="5">
    <source>
        <dbReference type="ARBA" id="ARBA00022737"/>
    </source>
</evidence>
<keyword evidence="8" id="KW-0496">Mitochondrion</keyword>
<comment type="subcellular location">
    <subcellularLocation>
        <location evidence="1">Mitochondrion inner membrane</location>
        <topology evidence="1">Multi-pass membrane protein</topology>
    </subcellularLocation>
</comment>
<feature type="repeat" description="Solcar" evidence="10">
    <location>
        <begin position="196"/>
        <end position="342"/>
    </location>
</feature>
<dbReference type="PROSITE" id="PS50920">
    <property type="entry name" value="SOLCAR"/>
    <property type="match status" value="1"/>
</dbReference>
<comment type="caution">
    <text evidence="12">The sequence shown here is derived from an EMBL/GenBank/DDBJ whole genome shotgun (WGS) entry which is preliminary data.</text>
</comment>
<evidence type="ECO:0000256" key="10">
    <source>
        <dbReference type="PROSITE-ProRule" id="PRU00282"/>
    </source>
</evidence>
<evidence type="ECO:0000256" key="3">
    <source>
        <dbReference type="ARBA" id="ARBA00022448"/>
    </source>
</evidence>
<proteinExistence type="inferred from homology"/>
<evidence type="ECO:0000256" key="4">
    <source>
        <dbReference type="ARBA" id="ARBA00022692"/>
    </source>
</evidence>
<evidence type="ECO:0000256" key="6">
    <source>
        <dbReference type="ARBA" id="ARBA00022792"/>
    </source>
</evidence>
<keyword evidence="4 10" id="KW-0812">Transmembrane</keyword>
<dbReference type="AlphaFoldDB" id="A0ABD1S965"/>
<keyword evidence="7" id="KW-1133">Transmembrane helix</keyword>
<accession>A0ABD1S965</accession>
<dbReference type="SUPFAM" id="SSF103506">
    <property type="entry name" value="Mitochondrial carrier"/>
    <property type="match status" value="1"/>
</dbReference>
<dbReference type="InterPro" id="IPR023395">
    <property type="entry name" value="MCP_dom_sf"/>
</dbReference>
<keyword evidence="13" id="KW-1185">Reference proteome</keyword>
<evidence type="ECO:0000256" key="11">
    <source>
        <dbReference type="RuleBase" id="RU000488"/>
    </source>
</evidence>
<organism evidence="12 13">
    <name type="scientific">Abeliophyllum distichum</name>
    <dbReference type="NCBI Taxonomy" id="126358"/>
    <lineage>
        <taxon>Eukaryota</taxon>
        <taxon>Viridiplantae</taxon>
        <taxon>Streptophyta</taxon>
        <taxon>Embryophyta</taxon>
        <taxon>Tracheophyta</taxon>
        <taxon>Spermatophyta</taxon>
        <taxon>Magnoliopsida</taxon>
        <taxon>eudicotyledons</taxon>
        <taxon>Gunneridae</taxon>
        <taxon>Pentapetalae</taxon>
        <taxon>asterids</taxon>
        <taxon>lamiids</taxon>
        <taxon>Lamiales</taxon>
        <taxon>Oleaceae</taxon>
        <taxon>Forsythieae</taxon>
        <taxon>Abeliophyllum</taxon>
    </lineage>
</organism>
<keyword evidence="9 10" id="KW-0472">Membrane</keyword>
<keyword evidence="3 11" id="KW-0813">Transport</keyword>
<evidence type="ECO:0000256" key="9">
    <source>
        <dbReference type="ARBA" id="ARBA00023136"/>
    </source>
</evidence>
<name>A0ABD1S965_9LAMI</name>